<feature type="chain" id="PRO_5011586869" description="NIPSNAP protein" evidence="1">
    <location>
        <begin position="18"/>
        <end position="252"/>
    </location>
</feature>
<protein>
    <recommendedName>
        <fullName evidence="4">NIPSNAP protein</fullName>
    </recommendedName>
</protein>
<feature type="signal peptide" evidence="1">
    <location>
        <begin position="1"/>
        <end position="17"/>
    </location>
</feature>
<evidence type="ECO:0008006" key="4">
    <source>
        <dbReference type="Google" id="ProtNLM"/>
    </source>
</evidence>
<evidence type="ECO:0000313" key="3">
    <source>
        <dbReference type="Proteomes" id="UP000199592"/>
    </source>
</evidence>
<keyword evidence="3" id="KW-1185">Reference proteome</keyword>
<name>A0A1H2RKE1_9FLAO</name>
<gene>
    <name evidence="2" type="ORF">SAMN04487892_0692</name>
</gene>
<sequence>MKKILLTFILIPFILSAQGNQQPPMFMNVMMTPQPDKIDAFEAGLAAHNKKFHTQDNQQVSVYWVTSGKNSGKYVWSLGPTSWAAMEETNNYSEDHTKDWNNNVAANAMPDMQFTYWKNNPLHSNFTRDFELKNLSLFMLDIERFKYQEFLAVLDKVYKVFKTKDPNQQWGVYFNELANTGDGDFVWVDFFDNTSWMDREDKFPEWYEEVHGAGSFAQFLKEFEHSTGWDMQEIWVFRKDLSGSDGKVEVSN</sequence>
<reference evidence="3" key="1">
    <citation type="submission" date="2016-10" db="EMBL/GenBank/DDBJ databases">
        <authorList>
            <person name="Varghese N."/>
            <person name="Submissions S."/>
        </authorList>
    </citation>
    <scope>NUCLEOTIDE SEQUENCE [LARGE SCALE GENOMIC DNA]</scope>
    <source>
        <strain evidence="3">DSM 25030</strain>
    </source>
</reference>
<dbReference type="AlphaFoldDB" id="A0A1H2RKE1"/>
<dbReference type="RefSeq" id="WP_090295035.1">
    <property type="nucleotide sequence ID" value="NZ_FNKI01000002.1"/>
</dbReference>
<dbReference type="EMBL" id="FNMY01000001">
    <property type="protein sequence ID" value="SDW19775.1"/>
    <property type="molecule type" value="Genomic_DNA"/>
</dbReference>
<dbReference type="OrthoDB" id="659133at2"/>
<dbReference type="Proteomes" id="UP000199592">
    <property type="component" value="Unassembled WGS sequence"/>
</dbReference>
<evidence type="ECO:0000313" key="2">
    <source>
        <dbReference type="EMBL" id="SDW19775.1"/>
    </source>
</evidence>
<evidence type="ECO:0000256" key="1">
    <source>
        <dbReference type="SAM" id="SignalP"/>
    </source>
</evidence>
<organism evidence="2 3">
    <name type="scientific">Flagellimonas zhangzhouensis</name>
    <dbReference type="NCBI Taxonomy" id="1073328"/>
    <lineage>
        <taxon>Bacteria</taxon>
        <taxon>Pseudomonadati</taxon>
        <taxon>Bacteroidota</taxon>
        <taxon>Flavobacteriia</taxon>
        <taxon>Flavobacteriales</taxon>
        <taxon>Flavobacteriaceae</taxon>
        <taxon>Flagellimonas</taxon>
    </lineage>
</organism>
<keyword evidence="1" id="KW-0732">Signal</keyword>
<proteinExistence type="predicted"/>
<accession>A0A1H2RKE1</accession>
<dbReference type="STRING" id="1073328.SAMN05216294_2044"/>